<organism evidence="5 6">
    <name type="scientific">Ridgeia piscesae</name>
    <name type="common">Tubeworm</name>
    <dbReference type="NCBI Taxonomy" id="27915"/>
    <lineage>
        <taxon>Eukaryota</taxon>
        <taxon>Metazoa</taxon>
        <taxon>Spiralia</taxon>
        <taxon>Lophotrochozoa</taxon>
        <taxon>Annelida</taxon>
        <taxon>Polychaeta</taxon>
        <taxon>Sedentaria</taxon>
        <taxon>Canalipalpata</taxon>
        <taxon>Sabellida</taxon>
        <taxon>Siboglinidae</taxon>
        <taxon>Ridgeia</taxon>
    </lineage>
</organism>
<dbReference type="Proteomes" id="UP001209878">
    <property type="component" value="Unassembled WGS sequence"/>
</dbReference>
<evidence type="ECO:0000256" key="4">
    <source>
        <dbReference type="PROSITE-ProRule" id="PRU00504"/>
    </source>
</evidence>
<dbReference type="PROSITE" id="PS51125">
    <property type="entry name" value="NHL"/>
    <property type="match status" value="1"/>
</dbReference>
<dbReference type="InterPro" id="IPR011042">
    <property type="entry name" value="6-blade_b-propeller_TolB-like"/>
</dbReference>
<keyword evidence="2" id="KW-0677">Repeat</keyword>
<keyword evidence="1" id="KW-0732">Signal</keyword>
<evidence type="ECO:0000313" key="6">
    <source>
        <dbReference type="Proteomes" id="UP001209878"/>
    </source>
</evidence>
<evidence type="ECO:0000256" key="2">
    <source>
        <dbReference type="ARBA" id="ARBA00022737"/>
    </source>
</evidence>
<dbReference type="EMBL" id="JAODUO010000510">
    <property type="protein sequence ID" value="KAK2179138.1"/>
    <property type="molecule type" value="Genomic_DNA"/>
</dbReference>
<evidence type="ECO:0000256" key="1">
    <source>
        <dbReference type="ARBA" id="ARBA00022729"/>
    </source>
</evidence>
<reference evidence="5" key="1">
    <citation type="journal article" date="2023" name="Mol. Biol. Evol.">
        <title>Third-Generation Sequencing Reveals the Adaptive Role of the Epigenome in Three Deep-Sea Polychaetes.</title>
        <authorList>
            <person name="Perez M."/>
            <person name="Aroh O."/>
            <person name="Sun Y."/>
            <person name="Lan Y."/>
            <person name="Juniper S.K."/>
            <person name="Young C.R."/>
            <person name="Angers B."/>
            <person name="Qian P.Y."/>
        </authorList>
    </citation>
    <scope>NUCLEOTIDE SEQUENCE</scope>
    <source>
        <strain evidence="5">R07B-5</strain>
    </source>
</reference>
<dbReference type="Gene3D" id="2.120.10.30">
    <property type="entry name" value="TolB, C-terminal domain"/>
    <property type="match status" value="1"/>
</dbReference>
<dbReference type="GO" id="GO:0005576">
    <property type="term" value="C:extracellular region"/>
    <property type="evidence" value="ECO:0007669"/>
    <property type="project" value="TreeGrafter"/>
</dbReference>
<gene>
    <name evidence="5" type="ORF">NP493_510g01024</name>
</gene>
<keyword evidence="3" id="KW-0325">Glycoprotein</keyword>
<evidence type="ECO:0000313" key="5">
    <source>
        <dbReference type="EMBL" id="KAK2179138.1"/>
    </source>
</evidence>
<dbReference type="AlphaFoldDB" id="A0AAD9NSI9"/>
<dbReference type="Pfam" id="PF01436">
    <property type="entry name" value="NHL"/>
    <property type="match status" value="1"/>
</dbReference>
<feature type="repeat" description="NHL" evidence="4">
    <location>
        <begin position="1"/>
        <end position="30"/>
    </location>
</feature>
<sequence length="176" mass="19309">MPTDVAVASSGEIFVSDGYCNSRIVKFDKDGKYLGQMGDDDFKAPHGIALAENLGVLCIADRDHVRVVCLNAGLEHPENFGVSYLSIKSEAQVHAIGYSREDRWLHVTHGGSTVHTPSGFTINLTDSQSDTPIAVWWPDQKGFLSPHDIAVSPDGKTVYVCEVKPPLLWKFDVNRP</sequence>
<evidence type="ECO:0000256" key="3">
    <source>
        <dbReference type="ARBA" id="ARBA00023180"/>
    </source>
</evidence>
<dbReference type="PANTHER" id="PTHR10680">
    <property type="entry name" value="PEPTIDYL-GLYCINE ALPHA-AMIDATING MONOOXYGENASE"/>
    <property type="match status" value="1"/>
</dbReference>
<protein>
    <submittedName>
        <fullName evidence="5">Uncharacterized protein</fullName>
    </submittedName>
</protein>
<dbReference type="InterPro" id="IPR001258">
    <property type="entry name" value="NHL_repeat"/>
</dbReference>
<comment type="caution">
    <text evidence="5">The sequence shown here is derived from an EMBL/GenBank/DDBJ whole genome shotgun (WGS) entry which is preliminary data.</text>
</comment>
<dbReference type="SUPFAM" id="SSF63829">
    <property type="entry name" value="Calcium-dependent phosphotriesterase"/>
    <property type="match status" value="1"/>
</dbReference>
<name>A0AAD9NSI9_RIDPI</name>
<proteinExistence type="predicted"/>
<dbReference type="PANTHER" id="PTHR10680:SF28">
    <property type="entry name" value="SMP-30_GLUCONOLACTONASE_LRE-LIKE REGION DOMAIN-CONTAINING PROTEIN"/>
    <property type="match status" value="1"/>
</dbReference>
<keyword evidence="6" id="KW-1185">Reference proteome</keyword>
<accession>A0AAD9NSI9</accession>